<evidence type="ECO:0000256" key="4">
    <source>
        <dbReference type="ARBA" id="ARBA00022676"/>
    </source>
</evidence>
<evidence type="ECO:0000256" key="5">
    <source>
        <dbReference type="ARBA" id="ARBA00022679"/>
    </source>
</evidence>
<feature type="transmembrane region" description="Helical" evidence="12">
    <location>
        <begin position="464"/>
        <end position="482"/>
    </location>
</feature>
<comment type="subcellular location">
    <subcellularLocation>
        <location evidence="1">Endoplasmic reticulum membrane</location>
        <topology evidence="1">Multi-pass membrane protein</topology>
    </subcellularLocation>
</comment>
<keyword evidence="11" id="KW-0175">Coiled coil</keyword>
<dbReference type="Pfam" id="PF05208">
    <property type="entry name" value="ALG3"/>
    <property type="match status" value="1"/>
</dbReference>
<evidence type="ECO:0000313" key="14">
    <source>
        <dbReference type="Proteomes" id="UP001107558"/>
    </source>
</evidence>
<evidence type="ECO:0000256" key="10">
    <source>
        <dbReference type="ARBA" id="ARBA00049506"/>
    </source>
</evidence>
<organism evidence="13 14">
    <name type="scientific">Polypedilum vanderplanki</name>
    <name type="common">Sleeping chironomid midge</name>
    <dbReference type="NCBI Taxonomy" id="319348"/>
    <lineage>
        <taxon>Eukaryota</taxon>
        <taxon>Metazoa</taxon>
        <taxon>Ecdysozoa</taxon>
        <taxon>Arthropoda</taxon>
        <taxon>Hexapoda</taxon>
        <taxon>Insecta</taxon>
        <taxon>Pterygota</taxon>
        <taxon>Neoptera</taxon>
        <taxon>Endopterygota</taxon>
        <taxon>Diptera</taxon>
        <taxon>Nematocera</taxon>
        <taxon>Chironomoidea</taxon>
        <taxon>Chironomidae</taxon>
        <taxon>Chironominae</taxon>
        <taxon>Polypedilum</taxon>
        <taxon>Polypedilum</taxon>
    </lineage>
</organism>
<feature type="transmembrane region" description="Helical" evidence="12">
    <location>
        <begin position="398"/>
        <end position="421"/>
    </location>
</feature>
<comment type="caution">
    <text evidence="13">The sequence shown here is derived from an EMBL/GenBank/DDBJ whole genome shotgun (WGS) entry which is preliminary data.</text>
</comment>
<feature type="transmembrane region" description="Helical" evidence="12">
    <location>
        <begin position="37"/>
        <end position="57"/>
    </location>
</feature>
<accession>A0A9J6C6M7</accession>
<keyword evidence="14" id="KW-1185">Reference proteome</keyword>
<evidence type="ECO:0000256" key="9">
    <source>
        <dbReference type="ARBA" id="ARBA00023136"/>
    </source>
</evidence>
<comment type="pathway">
    <text evidence="2">Protein modification; protein glycosylation.</text>
</comment>
<keyword evidence="9 12" id="KW-0472">Membrane</keyword>
<gene>
    <name evidence="13" type="ORF">PVAND_007476</name>
</gene>
<evidence type="ECO:0000256" key="1">
    <source>
        <dbReference type="ARBA" id="ARBA00004477"/>
    </source>
</evidence>
<feature type="transmembrane region" description="Helical" evidence="12">
    <location>
        <begin position="121"/>
        <end position="138"/>
    </location>
</feature>
<keyword evidence="4" id="KW-0328">Glycosyltransferase</keyword>
<reference evidence="13" key="1">
    <citation type="submission" date="2021-03" db="EMBL/GenBank/DDBJ databases">
        <title>Chromosome level genome of the anhydrobiotic midge Polypedilum vanderplanki.</title>
        <authorList>
            <person name="Yoshida Y."/>
            <person name="Kikawada T."/>
            <person name="Gusev O."/>
        </authorList>
    </citation>
    <scope>NUCLEOTIDE SEQUENCE</scope>
    <source>
        <strain evidence="13">NIAS01</strain>
        <tissue evidence="13">Whole body or cell culture</tissue>
    </source>
</reference>
<feature type="transmembrane region" description="Helical" evidence="12">
    <location>
        <begin position="196"/>
        <end position="220"/>
    </location>
</feature>
<evidence type="ECO:0000256" key="11">
    <source>
        <dbReference type="SAM" id="Coils"/>
    </source>
</evidence>
<dbReference type="EMBL" id="JADBJN010000002">
    <property type="protein sequence ID" value="KAG5677745.1"/>
    <property type="molecule type" value="Genomic_DNA"/>
</dbReference>
<dbReference type="Proteomes" id="UP001107558">
    <property type="component" value="Chromosome 2"/>
</dbReference>
<feature type="transmembrane region" description="Helical" evidence="12">
    <location>
        <begin position="227"/>
        <end position="246"/>
    </location>
</feature>
<dbReference type="EC" id="2.4.1.258" evidence="3"/>
<keyword evidence="5" id="KW-0808">Transferase</keyword>
<evidence type="ECO:0000256" key="3">
    <source>
        <dbReference type="ARBA" id="ARBA00011964"/>
    </source>
</evidence>
<evidence type="ECO:0000256" key="8">
    <source>
        <dbReference type="ARBA" id="ARBA00022989"/>
    </source>
</evidence>
<keyword evidence="8 12" id="KW-1133">Transmembrane helix</keyword>
<sequence>MAPKNKKSEKKGLLQTFYTKYFTIDFAKSLIFNPAQLSLLTYFILTVELALNIFIVFRVRYTEIDWIAYMQECEGFINGTLDYAQLKGDTGPLVYPSFFVYIYSLLYFITSRGSNIRLAQFIFIAIYLLQLWLVLRLYSKTRKVPPYIIIISIFTSYRIHSIYSLRLFNDPVAILFLYIALNLFMDRKWSSGSVIFSLAVGIKMNILLFAPAILMLYLACLGFLRTIYQLSICASVQLLIGAPFLLTHPISYIKGSFDLGRVFEHKWTVNYRFLDRETFENSTFHVALLILHLVLLVVVTKPCYLFFKNYARLRTLQAQFEPQIAAENREIEQEIQQKMKKLKKKVNDKEEQLSTEQKNFLKSFEKGLKNQFGEQNQPKPEPKDEDDPKKVEIHFDQCVQLAILPIFLINFIGIVCARSLHYQFYVWYFHSLPYLSWFTDYHTSFKILILFLIEFCWNQYPSTVFSSVLLHACHTILLFGVIRKIYKEVAMAKQASSKQK</sequence>
<feature type="transmembrane region" description="Helical" evidence="12">
    <location>
        <begin position="167"/>
        <end position="184"/>
    </location>
</feature>
<evidence type="ECO:0000256" key="2">
    <source>
        <dbReference type="ARBA" id="ARBA00004922"/>
    </source>
</evidence>
<proteinExistence type="predicted"/>
<feature type="coiled-coil region" evidence="11">
    <location>
        <begin position="325"/>
        <end position="359"/>
    </location>
</feature>
<evidence type="ECO:0000313" key="13">
    <source>
        <dbReference type="EMBL" id="KAG5677745.1"/>
    </source>
</evidence>
<evidence type="ECO:0000256" key="12">
    <source>
        <dbReference type="SAM" id="Phobius"/>
    </source>
</evidence>
<dbReference type="AlphaFoldDB" id="A0A9J6C6M7"/>
<evidence type="ECO:0000256" key="6">
    <source>
        <dbReference type="ARBA" id="ARBA00022692"/>
    </source>
</evidence>
<dbReference type="GO" id="GO:0005789">
    <property type="term" value="C:endoplasmic reticulum membrane"/>
    <property type="evidence" value="ECO:0007669"/>
    <property type="project" value="UniProtKB-SubCell"/>
</dbReference>
<keyword evidence="6 12" id="KW-0812">Transmembrane</keyword>
<dbReference type="InterPro" id="IPR007873">
    <property type="entry name" value="Glycosyltransferase_ALG3"/>
</dbReference>
<evidence type="ECO:0000256" key="7">
    <source>
        <dbReference type="ARBA" id="ARBA00022824"/>
    </source>
</evidence>
<protein>
    <recommendedName>
        <fullName evidence="3">dolichyl-P-Man:Man5GlcNAc2-PP-dolichol alpha-1,3-mannosyltransferase</fullName>
        <ecNumber evidence="3">2.4.1.258</ecNumber>
    </recommendedName>
</protein>
<dbReference type="PANTHER" id="PTHR12646:SF0">
    <property type="entry name" value="DOL-P-MAN:MAN(5)GLCNAC(2)-PP-DOL ALPHA-1,3-MANNOSYLTRANSFERASE"/>
    <property type="match status" value="1"/>
</dbReference>
<dbReference type="PANTHER" id="PTHR12646">
    <property type="entry name" value="NOT56 - RELATED"/>
    <property type="match status" value="1"/>
</dbReference>
<dbReference type="GO" id="GO:0052925">
    <property type="term" value="F:dol-P-Man:Man(5)GlcNAc(2)-PP-Dol alpha-1,3-mannosyltransferase activity"/>
    <property type="evidence" value="ECO:0007669"/>
    <property type="project" value="UniProtKB-EC"/>
</dbReference>
<dbReference type="OrthoDB" id="20028at2759"/>
<feature type="transmembrane region" description="Helical" evidence="12">
    <location>
        <begin position="284"/>
        <end position="307"/>
    </location>
</feature>
<keyword evidence="7" id="KW-0256">Endoplasmic reticulum</keyword>
<comment type="catalytic activity">
    <reaction evidence="10">
        <text>an alpha-D-Man-(1-&gt;2)-alpha-D-Man-(1-&gt;2)-alpha-D-Man-(1-&gt;3)-[alpha-D-Man-(1-&gt;6)]-beta-D-Man-(1-&gt;4)-beta-D-GlcNAc-(1-&gt;4)-alpha-D-GlcNAc-diphospho-di-trans,poly-cis-dolichol + a di-trans,poly-cis-dolichyl beta-D-mannosyl phosphate = an alpha-D-Man-(1-&gt;2)-alpha-D-Man-(1-&gt;2)-alpha-D-Man-(1-&gt;3)-[alpha-D-Man-(1-&gt;3)-alpha-D-Man-(1-&gt;6)]-beta-D-Man-(1-&gt;4)-beta-D-GlcNAc-(1-&gt;4)-alpha-D-GlcNAc-diphospho-di-trans,poly-cis-dolichol + a di-trans,poly-cis-dolichyl phosphate + H(+)</text>
        <dbReference type="Rhea" id="RHEA:29527"/>
        <dbReference type="Rhea" id="RHEA-COMP:19498"/>
        <dbReference type="Rhea" id="RHEA-COMP:19501"/>
        <dbReference type="Rhea" id="RHEA-COMP:19516"/>
        <dbReference type="Rhea" id="RHEA-COMP:19517"/>
        <dbReference type="ChEBI" id="CHEBI:15378"/>
        <dbReference type="ChEBI" id="CHEBI:57683"/>
        <dbReference type="ChEBI" id="CHEBI:58211"/>
        <dbReference type="ChEBI" id="CHEBI:132515"/>
        <dbReference type="ChEBI" id="CHEBI:132516"/>
        <dbReference type="EC" id="2.4.1.258"/>
    </reaction>
    <physiologicalReaction direction="left-to-right" evidence="10">
        <dbReference type="Rhea" id="RHEA:29528"/>
    </physiologicalReaction>
</comment>
<feature type="transmembrane region" description="Helical" evidence="12">
    <location>
        <begin position="93"/>
        <end position="109"/>
    </location>
</feature>
<name>A0A9J6C6M7_POLVA</name>